<evidence type="ECO:0000313" key="1">
    <source>
        <dbReference type="Proteomes" id="UP000887569"/>
    </source>
</evidence>
<dbReference type="AlphaFoldDB" id="A0A915AQZ7"/>
<keyword evidence="1" id="KW-1185">Reference proteome</keyword>
<reference evidence="2" key="1">
    <citation type="submission" date="2022-11" db="UniProtKB">
        <authorList>
            <consortium name="WormBaseParasite"/>
        </authorList>
    </citation>
    <scope>IDENTIFICATION</scope>
</reference>
<dbReference type="Proteomes" id="UP000887569">
    <property type="component" value="Unplaced"/>
</dbReference>
<organism evidence="1 2">
    <name type="scientific">Parascaris univalens</name>
    <name type="common">Nematode worm</name>
    <dbReference type="NCBI Taxonomy" id="6257"/>
    <lineage>
        <taxon>Eukaryota</taxon>
        <taxon>Metazoa</taxon>
        <taxon>Ecdysozoa</taxon>
        <taxon>Nematoda</taxon>
        <taxon>Chromadorea</taxon>
        <taxon>Rhabditida</taxon>
        <taxon>Spirurina</taxon>
        <taxon>Ascaridomorpha</taxon>
        <taxon>Ascaridoidea</taxon>
        <taxon>Ascarididae</taxon>
        <taxon>Parascaris</taxon>
    </lineage>
</organism>
<accession>A0A915AQZ7</accession>
<dbReference type="WBParaSite" id="PgR012_g062_t21">
    <property type="protein sequence ID" value="PgR012_g062_t21"/>
    <property type="gene ID" value="PgR012_g062"/>
</dbReference>
<name>A0A915AQZ7_PARUN</name>
<protein>
    <submittedName>
        <fullName evidence="2">Glycosyltransferase family 92 protein</fullName>
    </submittedName>
</protein>
<proteinExistence type="predicted"/>
<evidence type="ECO:0000313" key="2">
    <source>
        <dbReference type="WBParaSite" id="PgR012_g062_t21"/>
    </source>
</evidence>
<sequence length="82" mass="9899">MPTLVSESMPEAFVSTERDKGIRHRVRLHDARAKKPTRKHELAVCLQPIFLLADWTILIQFFEERPSFMYMFIQWHPKLMHY</sequence>